<keyword evidence="2" id="KW-1185">Reference proteome</keyword>
<proteinExistence type="predicted"/>
<dbReference type="SUPFAM" id="SSF52047">
    <property type="entry name" value="RNI-like"/>
    <property type="match status" value="1"/>
</dbReference>
<evidence type="ECO:0000313" key="2">
    <source>
        <dbReference type="Proteomes" id="UP000559256"/>
    </source>
</evidence>
<gene>
    <name evidence="1" type="ORF">D9758_003501</name>
</gene>
<dbReference type="Proteomes" id="UP000559256">
    <property type="component" value="Unassembled WGS sequence"/>
</dbReference>
<dbReference type="OrthoDB" id="2447803at2759"/>
<accession>A0A8H5GVC0</accession>
<sequence length="510" mass="57804">MHSVLLIPELRQHILHLVDRKSLRACVFVCDAWKADALHAYWEIVHDIETVARALGAVRKRDTGDVMVFDSLPNLAAWERFDTLYSRAVRELHVDLTEDNFHLLQTIGGTRPASFKLFPKLRRLYVSEDGLLSPTDDFATLVLLMNPNVEHFDWFEHPLRFRSASIWKTIAKQMSHLTSLSIWFEHDIDKEMSRDIANLCTKLPALVKADLPTGNDQCDWSNIFGAVAEHCQSLQSLRCGSVCVFQPSHERIPFPSLTHLDLPVCTVEALTLLLETHPMPSLRILEVDIDGDHTVTSAECLRLFGLIGSLPQITELSLYYYMEASFGFNDFRSLLQAETLSRLYLGSVTVSMTDVELFSIGRSLPCLESLELDACPDEVPDTMPTLRGLIDLAKHALKLRHLMVLISPVFHPSDSDDGAPDALKLDTLSRFQRLEFLHIGQSRLDPKWSSVVVCVLDQILPVGCKFELWETPWEVRDDMVRRSDEEWGKVGFALRHRGVVKVSLPKDGSL</sequence>
<evidence type="ECO:0008006" key="3">
    <source>
        <dbReference type="Google" id="ProtNLM"/>
    </source>
</evidence>
<organism evidence="1 2">
    <name type="scientific">Tetrapyrgos nigripes</name>
    <dbReference type="NCBI Taxonomy" id="182062"/>
    <lineage>
        <taxon>Eukaryota</taxon>
        <taxon>Fungi</taxon>
        <taxon>Dikarya</taxon>
        <taxon>Basidiomycota</taxon>
        <taxon>Agaricomycotina</taxon>
        <taxon>Agaricomycetes</taxon>
        <taxon>Agaricomycetidae</taxon>
        <taxon>Agaricales</taxon>
        <taxon>Marasmiineae</taxon>
        <taxon>Marasmiaceae</taxon>
        <taxon>Tetrapyrgos</taxon>
    </lineage>
</organism>
<comment type="caution">
    <text evidence="1">The sequence shown here is derived from an EMBL/GenBank/DDBJ whole genome shotgun (WGS) entry which is preliminary data.</text>
</comment>
<dbReference type="AlphaFoldDB" id="A0A8H5GVC0"/>
<name>A0A8H5GVC0_9AGAR</name>
<dbReference type="InterPro" id="IPR032675">
    <property type="entry name" value="LRR_dom_sf"/>
</dbReference>
<protein>
    <recommendedName>
        <fullName evidence="3">F-box domain-containing protein</fullName>
    </recommendedName>
</protein>
<reference evidence="1 2" key="1">
    <citation type="journal article" date="2020" name="ISME J.">
        <title>Uncovering the hidden diversity of litter-decomposition mechanisms in mushroom-forming fungi.</title>
        <authorList>
            <person name="Floudas D."/>
            <person name="Bentzer J."/>
            <person name="Ahren D."/>
            <person name="Johansson T."/>
            <person name="Persson P."/>
            <person name="Tunlid A."/>
        </authorList>
    </citation>
    <scope>NUCLEOTIDE SEQUENCE [LARGE SCALE GENOMIC DNA]</scope>
    <source>
        <strain evidence="1 2">CBS 291.85</strain>
    </source>
</reference>
<dbReference type="EMBL" id="JAACJM010000007">
    <property type="protein sequence ID" value="KAF5371727.1"/>
    <property type="molecule type" value="Genomic_DNA"/>
</dbReference>
<dbReference type="Gene3D" id="3.80.10.10">
    <property type="entry name" value="Ribonuclease Inhibitor"/>
    <property type="match status" value="1"/>
</dbReference>
<evidence type="ECO:0000313" key="1">
    <source>
        <dbReference type="EMBL" id="KAF5371727.1"/>
    </source>
</evidence>